<proteinExistence type="predicted"/>
<organism evidence="1 2">
    <name type="scientific">Avena sativa</name>
    <name type="common">Oat</name>
    <dbReference type="NCBI Taxonomy" id="4498"/>
    <lineage>
        <taxon>Eukaryota</taxon>
        <taxon>Viridiplantae</taxon>
        <taxon>Streptophyta</taxon>
        <taxon>Embryophyta</taxon>
        <taxon>Tracheophyta</taxon>
        <taxon>Spermatophyta</taxon>
        <taxon>Magnoliopsida</taxon>
        <taxon>Liliopsida</taxon>
        <taxon>Poales</taxon>
        <taxon>Poaceae</taxon>
        <taxon>BOP clade</taxon>
        <taxon>Pooideae</taxon>
        <taxon>Poodae</taxon>
        <taxon>Poeae</taxon>
        <taxon>Poeae Chloroplast Group 1 (Aveneae type)</taxon>
        <taxon>Aveninae</taxon>
        <taxon>Avena</taxon>
    </lineage>
</organism>
<name>A0ACD5X589_AVESA</name>
<accession>A0ACD5X589</accession>
<reference evidence="1" key="2">
    <citation type="submission" date="2025-09" db="UniProtKB">
        <authorList>
            <consortium name="EnsemblPlants"/>
        </authorList>
    </citation>
    <scope>IDENTIFICATION</scope>
</reference>
<keyword evidence="2" id="KW-1185">Reference proteome</keyword>
<reference evidence="1" key="1">
    <citation type="submission" date="2021-05" db="EMBL/GenBank/DDBJ databases">
        <authorList>
            <person name="Scholz U."/>
            <person name="Mascher M."/>
            <person name="Fiebig A."/>
        </authorList>
    </citation>
    <scope>NUCLEOTIDE SEQUENCE [LARGE SCALE GENOMIC DNA]</scope>
</reference>
<dbReference type="EnsemblPlants" id="AVESA.00010b.r2.4DG0755360.1">
    <property type="protein sequence ID" value="AVESA.00010b.r2.4DG0755360.1.CDS"/>
    <property type="gene ID" value="AVESA.00010b.r2.4DG0755360"/>
</dbReference>
<evidence type="ECO:0000313" key="1">
    <source>
        <dbReference type="EnsemblPlants" id="AVESA.00010b.r2.4DG0755360.1.CDS"/>
    </source>
</evidence>
<evidence type="ECO:0000313" key="2">
    <source>
        <dbReference type="Proteomes" id="UP001732700"/>
    </source>
</evidence>
<protein>
    <submittedName>
        <fullName evidence="1">Uncharacterized protein</fullName>
    </submittedName>
</protein>
<dbReference type="Proteomes" id="UP001732700">
    <property type="component" value="Chromosome 4D"/>
</dbReference>
<sequence>MYLVMDKLLFAVAGEMLPSSPPAAAFTQPQVKQLRAQCLVFLAFRNQLEPRKVHLEIALGGCAQGETEIRAGGDGDTSSRCQASSSYAARLPLPHLLPVSSLRLSSAPAVTEQESRQHDDDDDRAVHDE</sequence>